<keyword evidence="2" id="KW-0472">Membrane</keyword>
<dbReference type="EMBL" id="LK021339">
    <property type="protein sequence ID" value="CDQ45842.1"/>
    <property type="molecule type" value="Genomic_DNA"/>
</dbReference>
<gene>
    <name evidence="4" type="ORF">BN1047_03742</name>
</gene>
<accession>A0AAV2WPP9</accession>
<dbReference type="RefSeq" id="WP_030136122.1">
    <property type="nucleotide sequence ID" value="NZ_LK021339.1"/>
</dbReference>
<dbReference type="AlphaFoldDB" id="A0AAV2WPP9"/>
<proteinExistence type="predicted"/>
<reference evidence="4" key="1">
    <citation type="submission" date="2014-05" db="EMBL/GenBank/DDBJ databases">
        <authorList>
            <person name="Urmite Genomes"/>
        </authorList>
    </citation>
    <scope>NUCLEOTIDE SEQUENCE</scope>
    <source>
        <strain evidence="4">DSM 44074</strain>
    </source>
</reference>
<keyword evidence="2" id="KW-1133">Transmembrane helix</keyword>
<protein>
    <submittedName>
        <fullName evidence="4">Integral membrane protein</fullName>
    </submittedName>
</protein>
<dbReference type="Pfam" id="PF13828">
    <property type="entry name" value="DUF4190"/>
    <property type="match status" value="1"/>
</dbReference>
<keyword evidence="2" id="KW-0812">Transmembrane</keyword>
<sequence length="131" mass="13244">MTGGHPYGPPDDPSLPPPLPSQAYPPGPAAPYPPYPGYPPYAGYPPYRPPGTNGTAIAALVSALAGLVFCGLPSVAGLILGVIAMRQTKRTGQDGYGLALAATIVGALATIVMTLGVLLWIGLMASSMTLV</sequence>
<evidence type="ECO:0000313" key="5">
    <source>
        <dbReference type="Proteomes" id="UP000028864"/>
    </source>
</evidence>
<feature type="transmembrane region" description="Helical" evidence="2">
    <location>
        <begin position="56"/>
        <end position="84"/>
    </location>
</feature>
<organism evidence="4 5">
    <name type="scientific">Mycolicibacterium neoaurum</name>
    <name type="common">Mycobacterium neoaurum</name>
    <dbReference type="NCBI Taxonomy" id="1795"/>
    <lineage>
        <taxon>Bacteria</taxon>
        <taxon>Bacillati</taxon>
        <taxon>Actinomycetota</taxon>
        <taxon>Actinomycetes</taxon>
        <taxon>Mycobacteriales</taxon>
        <taxon>Mycobacteriaceae</taxon>
        <taxon>Mycolicibacterium</taxon>
    </lineage>
</organism>
<evidence type="ECO:0000259" key="3">
    <source>
        <dbReference type="Pfam" id="PF13828"/>
    </source>
</evidence>
<evidence type="ECO:0000256" key="1">
    <source>
        <dbReference type="SAM" id="MobiDB-lite"/>
    </source>
</evidence>
<dbReference type="Proteomes" id="UP000028864">
    <property type="component" value="Unassembled WGS sequence"/>
</dbReference>
<feature type="domain" description="DUF4190" evidence="3">
    <location>
        <begin position="56"/>
        <end position="115"/>
    </location>
</feature>
<feature type="compositionally biased region" description="Pro residues" evidence="1">
    <location>
        <begin position="7"/>
        <end position="31"/>
    </location>
</feature>
<name>A0AAV2WPP9_MYCNE</name>
<feature type="transmembrane region" description="Helical" evidence="2">
    <location>
        <begin position="96"/>
        <end position="121"/>
    </location>
</feature>
<evidence type="ECO:0000256" key="2">
    <source>
        <dbReference type="SAM" id="Phobius"/>
    </source>
</evidence>
<dbReference type="InterPro" id="IPR025241">
    <property type="entry name" value="DUF4190"/>
</dbReference>
<feature type="region of interest" description="Disordered" evidence="1">
    <location>
        <begin position="1"/>
        <end position="31"/>
    </location>
</feature>
<evidence type="ECO:0000313" key="4">
    <source>
        <dbReference type="EMBL" id="CDQ45842.1"/>
    </source>
</evidence>
<reference evidence="4" key="2">
    <citation type="submission" date="2015-09" db="EMBL/GenBank/DDBJ databases">
        <title>Draft genome sequence of Mycobacterium neoaurum DSM 44074.</title>
        <authorList>
            <person name="Croce O."/>
            <person name="Robert C."/>
            <person name="Raoult D."/>
            <person name="Drancourt M."/>
        </authorList>
    </citation>
    <scope>NUCLEOTIDE SEQUENCE</scope>
    <source>
        <strain evidence="4">DSM 44074</strain>
    </source>
</reference>